<evidence type="ECO:0000256" key="7">
    <source>
        <dbReference type="ARBA" id="ARBA00023136"/>
    </source>
</evidence>
<dbReference type="Gene3D" id="1.10.3470.10">
    <property type="entry name" value="ABC transporter involved in vitamin B12 uptake, BtuC"/>
    <property type="match status" value="1"/>
</dbReference>
<keyword evidence="10" id="KW-1185">Reference proteome</keyword>
<dbReference type="InterPro" id="IPR000522">
    <property type="entry name" value="ABC_transptr_permease_BtuC"/>
</dbReference>
<feature type="transmembrane region" description="Helical" evidence="8">
    <location>
        <begin position="171"/>
        <end position="190"/>
    </location>
</feature>
<name>A0A515EVL6_9BURK</name>
<feature type="transmembrane region" description="Helical" evidence="8">
    <location>
        <begin position="302"/>
        <end position="323"/>
    </location>
</feature>
<reference evidence="10" key="2">
    <citation type="journal article" date="2020" name="Int. J. Syst. Evol. Microbiol.">
        <title>Genomic insights into a novel species Rhodoferax aquaticus sp. nov., isolated from freshwater.</title>
        <authorList>
            <person name="Li T."/>
            <person name="Zhuo Y."/>
            <person name="Jin C.Z."/>
            <person name="Wu X."/>
            <person name="Ko S.R."/>
            <person name="Jin F.J."/>
            <person name="Ahn C.Y."/>
            <person name="Oh H.M."/>
            <person name="Lee H.G."/>
            <person name="Jin L."/>
        </authorList>
    </citation>
    <scope>NUCLEOTIDE SEQUENCE [LARGE SCALE GENOMIC DNA]</scope>
    <source>
        <strain evidence="10">Gr-4</strain>
    </source>
</reference>
<keyword evidence="4" id="KW-1003">Cell membrane</keyword>
<reference evidence="10" key="1">
    <citation type="submission" date="2019-02" db="EMBL/GenBank/DDBJ databases">
        <title>Complete genome sequence of Rhodoferax sp. Gr-4.</title>
        <authorList>
            <person name="Jin L."/>
        </authorList>
    </citation>
    <scope>NUCLEOTIDE SEQUENCE [LARGE SCALE GENOMIC DNA]</scope>
    <source>
        <strain evidence="10">Gr-4</strain>
    </source>
</reference>
<dbReference type="PANTHER" id="PTHR30472:SF25">
    <property type="entry name" value="ABC TRANSPORTER PERMEASE PROTEIN MJ0876-RELATED"/>
    <property type="match status" value="1"/>
</dbReference>
<dbReference type="GO" id="GO:0022857">
    <property type="term" value="F:transmembrane transporter activity"/>
    <property type="evidence" value="ECO:0007669"/>
    <property type="project" value="InterPro"/>
</dbReference>
<sequence length="358" mass="35820">MVLVWTLAGVLAALVLLAVGVCVGSTGFENLLGPLLHPAQDPVQTAMAQQIVWQIRLPRTAGAWAAGALLGLAGAVAQGLFRNPLADPYLLGSASGASLGVALALAALGGGAGMLSGSSAGSMMNGGMALSVFSSSVWVRIGLTGAAFLGAVVAVLLTLLLSKGVGHTLRLLLAGVVVGVVLGAMTHLVLLFTPDSLQAMQAFMLGSTAFVGWTSCWLMAGVWAVCVLAAWLLARVLDGLSLGDATAVSLGLPVAPMRAALVAVLALATGTAVAQTGLIAFVGLAAPHLVRSVIKTTHAHLMLLSSLVGGVLLMAADTLARGLLAPQELPVGVLTAVLGGGYLLWLMHRGTRSGGGAL</sequence>
<organism evidence="9 10">
    <name type="scientific">Rhodoferax aquaticus</name>
    <dbReference type="NCBI Taxonomy" id="2527691"/>
    <lineage>
        <taxon>Bacteria</taxon>
        <taxon>Pseudomonadati</taxon>
        <taxon>Pseudomonadota</taxon>
        <taxon>Betaproteobacteria</taxon>
        <taxon>Burkholderiales</taxon>
        <taxon>Comamonadaceae</taxon>
        <taxon>Rhodoferax</taxon>
    </lineage>
</organism>
<proteinExistence type="inferred from homology"/>
<dbReference type="Pfam" id="PF01032">
    <property type="entry name" value="FecCD"/>
    <property type="match status" value="1"/>
</dbReference>
<dbReference type="PANTHER" id="PTHR30472">
    <property type="entry name" value="FERRIC ENTEROBACTIN TRANSPORT SYSTEM PERMEASE PROTEIN"/>
    <property type="match status" value="1"/>
</dbReference>
<dbReference type="EMBL" id="CP036282">
    <property type="protein sequence ID" value="QDL56720.1"/>
    <property type="molecule type" value="Genomic_DNA"/>
</dbReference>
<keyword evidence="3" id="KW-0813">Transport</keyword>
<keyword evidence="6 8" id="KW-1133">Transmembrane helix</keyword>
<dbReference type="AlphaFoldDB" id="A0A515EVL6"/>
<dbReference type="GO" id="GO:0033214">
    <property type="term" value="P:siderophore-iron import into cell"/>
    <property type="evidence" value="ECO:0007669"/>
    <property type="project" value="TreeGrafter"/>
</dbReference>
<dbReference type="SUPFAM" id="SSF81345">
    <property type="entry name" value="ABC transporter involved in vitamin B12 uptake, BtuC"/>
    <property type="match status" value="1"/>
</dbReference>
<keyword evidence="7 8" id="KW-0472">Membrane</keyword>
<keyword evidence="5 8" id="KW-0812">Transmembrane</keyword>
<feature type="transmembrane region" description="Helical" evidence="8">
    <location>
        <begin position="93"/>
        <end position="117"/>
    </location>
</feature>
<dbReference type="InterPro" id="IPR037294">
    <property type="entry name" value="ABC_BtuC-like"/>
</dbReference>
<feature type="transmembrane region" description="Helical" evidence="8">
    <location>
        <begin position="210"/>
        <end position="233"/>
    </location>
</feature>
<evidence type="ECO:0000256" key="6">
    <source>
        <dbReference type="ARBA" id="ARBA00022989"/>
    </source>
</evidence>
<accession>A0A515EVL6</accession>
<feature type="transmembrane region" description="Helical" evidence="8">
    <location>
        <begin position="61"/>
        <end position="81"/>
    </location>
</feature>
<comment type="similarity">
    <text evidence="2">Belongs to the binding-protein-dependent transport system permease family. FecCD subfamily.</text>
</comment>
<feature type="transmembrane region" description="Helical" evidence="8">
    <location>
        <begin position="272"/>
        <end position="290"/>
    </location>
</feature>
<evidence type="ECO:0000313" key="9">
    <source>
        <dbReference type="EMBL" id="QDL56720.1"/>
    </source>
</evidence>
<dbReference type="GO" id="GO:0005886">
    <property type="term" value="C:plasma membrane"/>
    <property type="evidence" value="ECO:0007669"/>
    <property type="project" value="UniProtKB-SubCell"/>
</dbReference>
<dbReference type="Proteomes" id="UP000317365">
    <property type="component" value="Chromosome"/>
</dbReference>
<evidence type="ECO:0000256" key="4">
    <source>
        <dbReference type="ARBA" id="ARBA00022475"/>
    </source>
</evidence>
<protein>
    <submittedName>
        <fullName evidence="9">Iron ABC transporter permease</fullName>
    </submittedName>
</protein>
<evidence type="ECO:0000256" key="2">
    <source>
        <dbReference type="ARBA" id="ARBA00007935"/>
    </source>
</evidence>
<feature type="transmembrane region" description="Helical" evidence="8">
    <location>
        <begin position="137"/>
        <end position="159"/>
    </location>
</feature>
<comment type="subcellular location">
    <subcellularLocation>
        <location evidence="1">Cell membrane</location>
        <topology evidence="1">Multi-pass membrane protein</topology>
    </subcellularLocation>
</comment>
<evidence type="ECO:0000256" key="3">
    <source>
        <dbReference type="ARBA" id="ARBA00022448"/>
    </source>
</evidence>
<evidence type="ECO:0000313" key="10">
    <source>
        <dbReference type="Proteomes" id="UP000317365"/>
    </source>
</evidence>
<feature type="transmembrane region" description="Helical" evidence="8">
    <location>
        <begin position="329"/>
        <end position="347"/>
    </location>
</feature>
<gene>
    <name evidence="9" type="ORF">EXZ61_07935</name>
</gene>
<evidence type="ECO:0000256" key="5">
    <source>
        <dbReference type="ARBA" id="ARBA00022692"/>
    </source>
</evidence>
<evidence type="ECO:0000256" key="8">
    <source>
        <dbReference type="SAM" id="Phobius"/>
    </source>
</evidence>
<evidence type="ECO:0000256" key="1">
    <source>
        <dbReference type="ARBA" id="ARBA00004651"/>
    </source>
</evidence>
<dbReference type="KEGG" id="rhg:EXZ61_07935"/>
<dbReference type="CDD" id="cd06550">
    <property type="entry name" value="TM_ABC_iron-siderophores_like"/>
    <property type="match status" value="1"/>
</dbReference>